<comment type="caution">
    <text evidence="2">The sequence shown here is derived from an EMBL/GenBank/DDBJ whole genome shotgun (WGS) entry which is preliminary data.</text>
</comment>
<dbReference type="EMBL" id="JAPEUX010000003">
    <property type="protein sequence ID" value="KAJ4356198.1"/>
    <property type="molecule type" value="Genomic_DNA"/>
</dbReference>
<dbReference type="OrthoDB" id="1577640at2759"/>
<organism evidence="2 3">
    <name type="scientific">Didymosphaeria variabile</name>
    <dbReference type="NCBI Taxonomy" id="1932322"/>
    <lineage>
        <taxon>Eukaryota</taxon>
        <taxon>Fungi</taxon>
        <taxon>Dikarya</taxon>
        <taxon>Ascomycota</taxon>
        <taxon>Pezizomycotina</taxon>
        <taxon>Dothideomycetes</taxon>
        <taxon>Pleosporomycetidae</taxon>
        <taxon>Pleosporales</taxon>
        <taxon>Massarineae</taxon>
        <taxon>Didymosphaeriaceae</taxon>
        <taxon>Didymosphaeria</taxon>
    </lineage>
</organism>
<sequence>MDWKQRLHRDDQHLIEVLESLVPELEQAPGDLGRCFQVSTETHMLPKINEVLEELAKEDHEQFADGRQALGVTIEPTTGHVPDQGGQGIIKQGEQAEDNEESSDEDD</sequence>
<keyword evidence="3" id="KW-1185">Reference proteome</keyword>
<name>A0A9W9CD20_9PLEO</name>
<evidence type="ECO:0000313" key="3">
    <source>
        <dbReference type="Proteomes" id="UP001140513"/>
    </source>
</evidence>
<dbReference type="GeneID" id="80907758"/>
<feature type="region of interest" description="Disordered" evidence="1">
    <location>
        <begin position="74"/>
        <end position="107"/>
    </location>
</feature>
<dbReference type="RefSeq" id="XP_056073324.1">
    <property type="nucleotide sequence ID" value="XM_056213016.1"/>
</dbReference>
<accession>A0A9W9CD20</accession>
<gene>
    <name evidence="2" type="ORF">N0V89_004228</name>
</gene>
<dbReference type="Proteomes" id="UP001140513">
    <property type="component" value="Unassembled WGS sequence"/>
</dbReference>
<reference evidence="2" key="1">
    <citation type="submission" date="2022-10" db="EMBL/GenBank/DDBJ databases">
        <title>Tapping the CABI collections for fungal endophytes: first genome assemblies for Collariella, Neodidymelliopsis, Ascochyta clinopodiicola, Didymella pomorum, Didymosphaeria variabile, Neocosmospora piperis and Neocucurbitaria cava.</title>
        <authorList>
            <person name="Hill R."/>
        </authorList>
    </citation>
    <scope>NUCLEOTIDE SEQUENCE</scope>
    <source>
        <strain evidence="2">IMI 356815</strain>
    </source>
</reference>
<feature type="compositionally biased region" description="Acidic residues" evidence="1">
    <location>
        <begin position="95"/>
        <end position="107"/>
    </location>
</feature>
<evidence type="ECO:0000313" key="2">
    <source>
        <dbReference type="EMBL" id="KAJ4356198.1"/>
    </source>
</evidence>
<dbReference type="AlphaFoldDB" id="A0A9W9CD20"/>
<proteinExistence type="predicted"/>
<evidence type="ECO:0000256" key="1">
    <source>
        <dbReference type="SAM" id="MobiDB-lite"/>
    </source>
</evidence>
<protein>
    <submittedName>
        <fullName evidence="2">Uncharacterized protein</fullName>
    </submittedName>
</protein>